<name>A0A0N0VJR3_9PSED</name>
<dbReference type="Pfam" id="PF19619">
    <property type="entry name" value="DUF6124"/>
    <property type="match status" value="1"/>
</dbReference>
<protein>
    <recommendedName>
        <fullName evidence="4">DUF3077 domain-containing protein</fullName>
    </recommendedName>
</protein>
<sequence length="122" mass="13362">MTSSTKTKTEIDTTPPYDSLRDGPAARRALDYYLKPTVSSSIAEGNPRRVCEDRLFAVRHNLSAEEAMIYASDLLRCAAATAYEAADALQGSSRDLAFSVVHMIDMAKAMVDRAMNVQYPAP</sequence>
<dbReference type="Proteomes" id="UP000037931">
    <property type="component" value="Unassembled WGS sequence"/>
</dbReference>
<dbReference type="OrthoDB" id="6994083at2"/>
<reference evidence="2 3" key="1">
    <citation type="journal article" date="2015" name="PLoS ONE">
        <title>Rice-Infecting Pseudomonas Genomes Are Highly Accessorized and Harbor Multiple Putative Virulence Mechanisms to Cause Sheath Brown Rot.</title>
        <authorList>
            <person name="Quibod I.L."/>
            <person name="Grande G."/>
            <person name="Oreiro E.G."/>
            <person name="Borja F.N."/>
            <person name="Dossa G.S."/>
            <person name="Mauleon R."/>
            <person name="Cruz C.V."/>
            <person name="Oliva R."/>
        </authorList>
    </citation>
    <scope>NUCLEOTIDE SEQUENCE [LARGE SCALE GENOMIC DNA]</scope>
    <source>
        <strain evidence="2 3">IRRI 6609</strain>
    </source>
</reference>
<dbReference type="EMBL" id="JSYZ01000009">
    <property type="protein sequence ID" value="KPA90432.1"/>
    <property type="molecule type" value="Genomic_DNA"/>
</dbReference>
<evidence type="ECO:0000313" key="3">
    <source>
        <dbReference type="Proteomes" id="UP000037931"/>
    </source>
</evidence>
<evidence type="ECO:0000256" key="1">
    <source>
        <dbReference type="SAM" id="MobiDB-lite"/>
    </source>
</evidence>
<organism evidence="2 3">
    <name type="scientific">Pseudomonas asplenii</name>
    <dbReference type="NCBI Taxonomy" id="53407"/>
    <lineage>
        <taxon>Bacteria</taxon>
        <taxon>Pseudomonadati</taxon>
        <taxon>Pseudomonadota</taxon>
        <taxon>Gammaproteobacteria</taxon>
        <taxon>Pseudomonadales</taxon>
        <taxon>Pseudomonadaceae</taxon>
        <taxon>Pseudomonas</taxon>
    </lineage>
</organism>
<dbReference type="PATRIC" id="fig|50340.43.peg.5878"/>
<evidence type="ECO:0008006" key="4">
    <source>
        <dbReference type="Google" id="ProtNLM"/>
    </source>
</evidence>
<gene>
    <name evidence="2" type="ORF">PF66_02492</name>
</gene>
<comment type="caution">
    <text evidence="2">The sequence shown here is derived from an EMBL/GenBank/DDBJ whole genome shotgun (WGS) entry which is preliminary data.</text>
</comment>
<accession>A0A0N0VJR3</accession>
<feature type="region of interest" description="Disordered" evidence="1">
    <location>
        <begin position="1"/>
        <end position="23"/>
    </location>
</feature>
<dbReference type="RefSeq" id="WP_054062827.1">
    <property type="nucleotide sequence ID" value="NZ_JAQMZR010000013.1"/>
</dbReference>
<dbReference type="AlphaFoldDB" id="A0A0N0VJR3"/>
<evidence type="ECO:0000313" key="2">
    <source>
        <dbReference type="EMBL" id="KPA90432.1"/>
    </source>
</evidence>
<proteinExistence type="predicted"/>
<keyword evidence="3" id="KW-1185">Reference proteome</keyword>